<feature type="domain" description="K Homology" evidence="4">
    <location>
        <begin position="610"/>
        <end position="680"/>
    </location>
</feature>
<feature type="region of interest" description="Disordered" evidence="3">
    <location>
        <begin position="98"/>
        <end position="138"/>
    </location>
</feature>
<evidence type="ECO:0000313" key="6">
    <source>
        <dbReference type="Proteomes" id="UP001152523"/>
    </source>
</evidence>
<dbReference type="PROSITE" id="PS50084">
    <property type="entry name" value="KH_TYPE_1"/>
    <property type="match status" value="5"/>
</dbReference>
<keyword evidence="6" id="KW-1185">Reference proteome</keyword>
<evidence type="ECO:0000256" key="2">
    <source>
        <dbReference type="PROSITE-ProRule" id="PRU00117"/>
    </source>
</evidence>
<evidence type="ECO:0000256" key="1">
    <source>
        <dbReference type="ARBA" id="ARBA00022737"/>
    </source>
</evidence>
<dbReference type="PANTHER" id="PTHR10288">
    <property type="entry name" value="KH DOMAIN CONTAINING RNA BINDING PROTEIN"/>
    <property type="match status" value="1"/>
</dbReference>
<feature type="domain" description="K Homology" evidence="4">
    <location>
        <begin position="179"/>
        <end position="254"/>
    </location>
</feature>
<feature type="region of interest" description="Disordered" evidence="3">
    <location>
        <begin position="256"/>
        <end position="311"/>
    </location>
</feature>
<reference evidence="5" key="1">
    <citation type="submission" date="2022-07" db="EMBL/GenBank/DDBJ databases">
        <authorList>
            <person name="Macas J."/>
            <person name="Novak P."/>
            <person name="Neumann P."/>
        </authorList>
    </citation>
    <scope>NUCLEOTIDE SEQUENCE</scope>
</reference>
<evidence type="ECO:0000256" key="3">
    <source>
        <dbReference type="SAM" id="MobiDB-lite"/>
    </source>
</evidence>
<dbReference type="Proteomes" id="UP001152523">
    <property type="component" value="Unassembled WGS sequence"/>
</dbReference>
<feature type="domain" description="K Homology" evidence="4">
    <location>
        <begin position="316"/>
        <end position="396"/>
    </location>
</feature>
<dbReference type="InterPro" id="IPR036612">
    <property type="entry name" value="KH_dom_type_1_sf"/>
</dbReference>
<proteinExistence type="predicted"/>
<protein>
    <recommendedName>
        <fullName evidence="4">K Homology domain-containing protein</fullName>
    </recommendedName>
</protein>
<dbReference type="SUPFAM" id="SSF54791">
    <property type="entry name" value="Eukaryotic type KH-domain (KH-domain type I)"/>
    <property type="match status" value="5"/>
</dbReference>
<organism evidence="5 6">
    <name type="scientific">Cuscuta epithymum</name>
    <dbReference type="NCBI Taxonomy" id="186058"/>
    <lineage>
        <taxon>Eukaryota</taxon>
        <taxon>Viridiplantae</taxon>
        <taxon>Streptophyta</taxon>
        <taxon>Embryophyta</taxon>
        <taxon>Tracheophyta</taxon>
        <taxon>Spermatophyta</taxon>
        <taxon>Magnoliopsida</taxon>
        <taxon>eudicotyledons</taxon>
        <taxon>Gunneridae</taxon>
        <taxon>Pentapetalae</taxon>
        <taxon>asterids</taxon>
        <taxon>lamiids</taxon>
        <taxon>Solanales</taxon>
        <taxon>Convolvulaceae</taxon>
        <taxon>Cuscuteae</taxon>
        <taxon>Cuscuta</taxon>
        <taxon>Cuscuta subgen. Cuscuta</taxon>
    </lineage>
</organism>
<dbReference type="InterPro" id="IPR004088">
    <property type="entry name" value="KH_dom_type_1"/>
</dbReference>
<dbReference type="Gene3D" id="3.30.1370.10">
    <property type="entry name" value="K Homology domain, type 1"/>
    <property type="match status" value="5"/>
</dbReference>
<dbReference type="Pfam" id="PF00013">
    <property type="entry name" value="KH_1"/>
    <property type="match status" value="5"/>
</dbReference>
<dbReference type="AlphaFoldDB" id="A0AAV0CGI2"/>
<feature type="compositionally biased region" description="Basic and acidic residues" evidence="3">
    <location>
        <begin position="103"/>
        <end position="121"/>
    </location>
</feature>
<dbReference type="InterPro" id="IPR004087">
    <property type="entry name" value="KH_dom"/>
</dbReference>
<dbReference type="GO" id="GO:0003723">
    <property type="term" value="F:RNA binding"/>
    <property type="evidence" value="ECO:0007669"/>
    <property type="project" value="UniProtKB-UniRule"/>
</dbReference>
<comment type="caution">
    <text evidence="5">The sequence shown here is derived from an EMBL/GenBank/DDBJ whole genome shotgun (WGS) entry which is preliminary data.</text>
</comment>
<evidence type="ECO:0000259" key="4">
    <source>
        <dbReference type="SMART" id="SM00322"/>
    </source>
</evidence>
<gene>
    <name evidence="5" type="ORF">CEPIT_LOCUS6000</name>
</gene>
<dbReference type="CDD" id="cd22460">
    <property type="entry name" value="KH-I_PEPPER_rpt2_like"/>
    <property type="match status" value="2"/>
</dbReference>
<feature type="region of interest" description="Disordered" evidence="3">
    <location>
        <begin position="1"/>
        <end position="39"/>
    </location>
</feature>
<feature type="domain" description="K Homology" evidence="4">
    <location>
        <begin position="401"/>
        <end position="476"/>
    </location>
</feature>
<keyword evidence="2" id="KW-0694">RNA-binding</keyword>
<keyword evidence="1" id="KW-0677">Repeat</keyword>
<dbReference type="SMART" id="SM00322">
    <property type="entry name" value="KH"/>
    <property type="match status" value="5"/>
</dbReference>
<evidence type="ECO:0000313" key="5">
    <source>
        <dbReference type="EMBL" id="CAH9076978.1"/>
    </source>
</evidence>
<accession>A0AAV0CGI2</accession>
<feature type="domain" description="K Homology" evidence="4">
    <location>
        <begin position="43"/>
        <end position="117"/>
    </location>
</feature>
<sequence length="686" mass="73706">MSVQLTPSKRPYDQSLTETNERGKLQKSAGLGPEKSLSKTSSSNKIIRLLCLNSRIRSIIGEDGATLPEICQETGANIQVEEAVPGCDERVVVILGSNNKNETGSEHPKTSIEETDTKDSNNEINDNGSNGLNEKSDQVDDPKLIKEVSCVLEALLVLFEKMTKEDLEKAMGDEGNDSQSLSVRFLIYSSQVNCLLGKSGSVLKQMSSESGAEICILARDKLPACASSSDDLVQVSGLYSAVKKAVESVGQHLLVSNPQDQDPLSASQCGPSSNPNGHRFSSQDSDPRSNYPFHGQKPPYPDGEAGFPGLPNPSQDALTFRLLCPVEKVGGIIGKGGSIIKTIQHETGCEIQILEGVANSEDRIIAVSGPAHPRDRVTPPQDALLHVQARICRALPESKDSTMLARLLVSSNQIGCLLGKGGSIIAEMRKSTGAYIRILGKDQTPNCASENEEVVQVNGEFEKVQEALFQITSRLQEHFFRNAFPSMNQMPSAHFMDHMPPFPSYRGRRELSPARMFPTMGPPLFHRFDAVGGIPPRAGFHPHDEHPPFLPNNFHRSGVRPPASERMLSSGPWVPQGPIDGGGPLGMPDFAAGPQRRIGGFGGGSPAIITNTKVEVVVPRSAVPEIYGDGGGSLRQICEISEAKVSINDPKPGATEAMIIISGTPEQANAAQSLIQAFVMLESEAS</sequence>
<dbReference type="EMBL" id="CAMAPF010000031">
    <property type="protein sequence ID" value="CAH9076978.1"/>
    <property type="molecule type" value="Genomic_DNA"/>
</dbReference>
<feature type="compositionally biased region" description="Polar residues" evidence="3">
    <location>
        <begin position="256"/>
        <end position="284"/>
    </location>
</feature>
<name>A0AAV0CGI2_9ASTE</name>
<feature type="compositionally biased region" description="Polar residues" evidence="3">
    <location>
        <begin position="122"/>
        <end position="133"/>
    </location>
</feature>